<gene>
    <name evidence="5" type="primary">queA</name>
    <name evidence="6" type="ORF">A4S15_05780</name>
</gene>
<proteinExistence type="inferred from homology"/>
<protein>
    <recommendedName>
        <fullName evidence="5">S-adenosylmethionine:tRNA ribosyltransferase-isomerase</fullName>
        <ecNumber evidence="5">2.4.99.17</ecNumber>
    </recommendedName>
    <alternativeName>
        <fullName evidence="5">Queuosine biosynthesis protein QueA</fullName>
    </alternativeName>
</protein>
<comment type="pathway">
    <text evidence="5">tRNA modification; tRNA-queuosine biosynthesis.</text>
</comment>
<dbReference type="RefSeq" id="WP_376800886.1">
    <property type="nucleotide sequence ID" value="NZ_DBNB01000038.1"/>
</dbReference>
<dbReference type="EMBL" id="LWDL01000010">
    <property type="protein sequence ID" value="OQW53268.1"/>
    <property type="molecule type" value="Genomic_DNA"/>
</dbReference>
<dbReference type="HAMAP" id="MF_00113">
    <property type="entry name" value="QueA"/>
    <property type="match status" value="1"/>
</dbReference>
<dbReference type="InterPro" id="IPR036100">
    <property type="entry name" value="QueA_sf"/>
</dbReference>
<dbReference type="Proteomes" id="UP000192872">
    <property type="component" value="Unassembled WGS sequence"/>
</dbReference>
<evidence type="ECO:0000256" key="2">
    <source>
        <dbReference type="ARBA" id="ARBA00022679"/>
    </source>
</evidence>
<dbReference type="Pfam" id="PF02547">
    <property type="entry name" value="Queuosine_synth"/>
    <property type="match status" value="1"/>
</dbReference>
<dbReference type="Gene3D" id="3.40.1780.10">
    <property type="entry name" value="QueA-like"/>
    <property type="match status" value="1"/>
</dbReference>
<evidence type="ECO:0000313" key="6">
    <source>
        <dbReference type="EMBL" id="OQW53268.1"/>
    </source>
</evidence>
<dbReference type="SUPFAM" id="SSF111337">
    <property type="entry name" value="QueA-like"/>
    <property type="match status" value="1"/>
</dbReference>
<keyword evidence="2 5" id="KW-0808">Transferase</keyword>
<dbReference type="GO" id="GO:0008616">
    <property type="term" value="P:tRNA queuosine(34) biosynthetic process"/>
    <property type="evidence" value="ECO:0007669"/>
    <property type="project" value="UniProtKB-UniRule"/>
</dbReference>
<evidence type="ECO:0000313" key="7">
    <source>
        <dbReference type="Proteomes" id="UP000192872"/>
    </source>
</evidence>
<name>A0A1W9I0M4_9HYPH</name>
<dbReference type="GO" id="GO:0051075">
    <property type="term" value="F:S-adenosylmethionine:tRNA ribosyltransferase-isomerase activity"/>
    <property type="evidence" value="ECO:0007669"/>
    <property type="project" value="UniProtKB-EC"/>
</dbReference>
<comment type="function">
    <text evidence="5">Transfers and isomerizes the ribose moiety from AdoMet to the 7-aminomethyl group of 7-deazaguanine (preQ1-tRNA) to give epoxyqueuosine (oQ-tRNA).</text>
</comment>
<evidence type="ECO:0000256" key="4">
    <source>
        <dbReference type="ARBA" id="ARBA00022785"/>
    </source>
</evidence>
<dbReference type="Gene3D" id="2.40.10.240">
    <property type="entry name" value="QueA-like"/>
    <property type="match status" value="1"/>
</dbReference>
<comment type="catalytic activity">
    <reaction evidence="5">
        <text>7-aminomethyl-7-carbaguanosine(34) in tRNA + S-adenosyl-L-methionine = epoxyqueuosine(34) in tRNA + adenine + L-methionine + 2 H(+)</text>
        <dbReference type="Rhea" id="RHEA:32155"/>
        <dbReference type="Rhea" id="RHEA-COMP:10342"/>
        <dbReference type="Rhea" id="RHEA-COMP:18582"/>
        <dbReference type="ChEBI" id="CHEBI:15378"/>
        <dbReference type="ChEBI" id="CHEBI:16708"/>
        <dbReference type="ChEBI" id="CHEBI:57844"/>
        <dbReference type="ChEBI" id="CHEBI:59789"/>
        <dbReference type="ChEBI" id="CHEBI:82833"/>
        <dbReference type="ChEBI" id="CHEBI:194443"/>
        <dbReference type="EC" id="2.4.99.17"/>
    </reaction>
</comment>
<comment type="subunit">
    <text evidence="5">Monomer.</text>
</comment>
<accession>A0A1W9I0M4</accession>
<evidence type="ECO:0000256" key="5">
    <source>
        <dbReference type="HAMAP-Rule" id="MF_00113"/>
    </source>
</evidence>
<dbReference type="InterPro" id="IPR042118">
    <property type="entry name" value="QueA_dom1"/>
</dbReference>
<dbReference type="GO" id="GO:0005737">
    <property type="term" value="C:cytoplasm"/>
    <property type="evidence" value="ECO:0007669"/>
    <property type="project" value="UniProtKB-SubCell"/>
</dbReference>
<keyword evidence="1 5" id="KW-0963">Cytoplasm</keyword>
<dbReference type="AlphaFoldDB" id="A0A1W9I0M4"/>
<keyword evidence="3 5" id="KW-0949">S-adenosyl-L-methionine</keyword>
<comment type="subcellular location">
    <subcellularLocation>
        <location evidence="5">Cytoplasm</location>
    </subcellularLocation>
</comment>
<dbReference type="STRING" id="1827387.A4S15_05780"/>
<dbReference type="EC" id="2.4.99.17" evidence="5"/>
<dbReference type="NCBIfam" id="NF001140">
    <property type="entry name" value="PRK00147.1"/>
    <property type="match status" value="1"/>
</dbReference>
<evidence type="ECO:0000256" key="3">
    <source>
        <dbReference type="ARBA" id="ARBA00022691"/>
    </source>
</evidence>
<comment type="caution">
    <text evidence="6">The sequence shown here is derived from an EMBL/GenBank/DDBJ whole genome shotgun (WGS) entry which is preliminary data.</text>
</comment>
<dbReference type="PANTHER" id="PTHR30307">
    <property type="entry name" value="S-ADENOSYLMETHIONINE:TRNA RIBOSYLTRANSFERASE-ISOMERASE"/>
    <property type="match status" value="1"/>
</dbReference>
<organism evidence="6 7">
    <name type="scientific">Candidatus Raskinella chloraquaticus</name>
    <dbReference type="NCBI Taxonomy" id="1951219"/>
    <lineage>
        <taxon>Bacteria</taxon>
        <taxon>Pseudomonadati</taxon>
        <taxon>Pseudomonadota</taxon>
        <taxon>Alphaproteobacteria</taxon>
        <taxon>Hyphomicrobiales</taxon>
        <taxon>Phreatobacteraceae</taxon>
        <taxon>Candidatus Raskinella</taxon>
    </lineage>
</organism>
<evidence type="ECO:0000256" key="1">
    <source>
        <dbReference type="ARBA" id="ARBA00022490"/>
    </source>
</evidence>
<dbReference type="InterPro" id="IPR042119">
    <property type="entry name" value="QueA_dom2"/>
</dbReference>
<dbReference type="UniPathway" id="UPA00392"/>
<reference evidence="6 7" key="1">
    <citation type="journal article" date="2017" name="Water Res.">
        <title>Comammox in drinking water systems.</title>
        <authorList>
            <person name="Wang Y."/>
            <person name="Ma L."/>
            <person name="Mao Y."/>
            <person name="Jiang X."/>
            <person name="Xia Y."/>
            <person name="Yu K."/>
            <person name="Li B."/>
            <person name="Zhang T."/>
        </authorList>
    </citation>
    <scope>NUCLEOTIDE SEQUENCE [LARGE SCALE GENOMIC DNA]</scope>
    <source>
        <strain evidence="6">SG_bin8</strain>
    </source>
</reference>
<sequence length="355" mass="38704">MQTDDFDFELPAERIALRPAVPRECARLLVIKRHRGIIAETTIADLPLYLRGGDALIVNDTRVIPCALKGYRQRGEARVALNVTLHRRTRGDAWWAFAKPGRRLAVDDMLVFSSADEKLTVMARLCEKGEGGEVLLEFDRAGVALDQAVAAVGDMPLPPYIASRRAADQRDRSDYQTIYASRDGSVAAPTAGLHLTEKMMTRLAVHEIGLERVTLHVGGGTFLPVKSAAIADHRMHAEWGEIDSATAARLAARRAGGGRLIAVGTTAARLLESAARPSGSVNAFRGETDIFMTPGYRFAAVDGLMTNFHLPRSTLFMLVCAFAGYDVMRQAYAHAIATGYRFFSYGDACLLLPEG</sequence>
<dbReference type="InterPro" id="IPR003699">
    <property type="entry name" value="QueA"/>
</dbReference>
<keyword evidence="4 5" id="KW-0671">Queuosine biosynthesis</keyword>
<keyword evidence="6" id="KW-0413">Isomerase</keyword>
<dbReference type="NCBIfam" id="TIGR00113">
    <property type="entry name" value="queA"/>
    <property type="match status" value="1"/>
</dbReference>
<comment type="similarity">
    <text evidence="5">Belongs to the QueA family.</text>
</comment>
<dbReference type="PANTHER" id="PTHR30307:SF0">
    <property type="entry name" value="S-ADENOSYLMETHIONINE:TRNA RIBOSYLTRANSFERASE-ISOMERASE"/>
    <property type="match status" value="1"/>
</dbReference>